<name>A0A975GW43_9CAUL</name>
<protein>
    <recommendedName>
        <fullName evidence="5">Translation initiation factor IF-2</fullName>
    </recommendedName>
</protein>
<dbReference type="RefSeq" id="WP_207870519.1">
    <property type="nucleotide sequence ID" value="NZ_CP062222.1"/>
</dbReference>
<reference evidence="3" key="1">
    <citation type="submission" date="2020-09" db="EMBL/GenBank/DDBJ databases">
        <title>Brevundimonas sp. LVF2 isolated from a puddle in Goettingen, Germany.</title>
        <authorList>
            <person name="Friedrich I."/>
            <person name="Klassen A."/>
            <person name="Hannes N."/>
            <person name="Schneider D."/>
            <person name="Hertel R."/>
            <person name="Daniel R."/>
        </authorList>
    </citation>
    <scope>NUCLEOTIDE SEQUENCE</scope>
    <source>
        <strain evidence="3">LVF2</strain>
    </source>
</reference>
<evidence type="ECO:0008006" key="5">
    <source>
        <dbReference type="Google" id="ProtNLM"/>
    </source>
</evidence>
<keyword evidence="4" id="KW-1185">Reference proteome</keyword>
<dbReference type="AlphaFoldDB" id="A0A975GW43"/>
<dbReference type="EMBL" id="CP062222">
    <property type="protein sequence ID" value="QTC91344.1"/>
    <property type="molecule type" value="Genomic_DNA"/>
</dbReference>
<feature type="signal peptide" evidence="2">
    <location>
        <begin position="1"/>
        <end position="21"/>
    </location>
</feature>
<feature type="chain" id="PRO_5037930173" description="Translation initiation factor IF-2" evidence="2">
    <location>
        <begin position="22"/>
        <end position="153"/>
    </location>
</feature>
<keyword evidence="2" id="KW-0732">Signal</keyword>
<evidence type="ECO:0000256" key="2">
    <source>
        <dbReference type="SAM" id="SignalP"/>
    </source>
</evidence>
<organism evidence="3 4">
    <name type="scientific">Brevundimonas goettingensis</name>
    <dbReference type="NCBI Taxonomy" id="2774190"/>
    <lineage>
        <taxon>Bacteria</taxon>
        <taxon>Pseudomonadati</taxon>
        <taxon>Pseudomonadota</taxon>
        <taxon>Alphaproteobacteria</taxon>
        <taxon>Caulobacterales</taxon>
        <taxon>Caulobacteraceae</taxon>
        <taxon>Brevundimonas</taxon>
    </lineage>
</organism>
<accession>A0A975GW43</accession>
<evidence type="ECO:0000256" key="1">
    <source>
        <dbReference type="SAM" id="MobiDB-lite"/>
    </source>
</evidence>
<evidence type="ECO:0000313" key="4">
    <source>
        <dbReference type="Proteomes" id="UP000663918"/>
    </source>
</evidence>
<dbReference type="KEGG" id="bgoe:IFJ75_19480"/>
<feature type="region of interest" description="Disordered" evidence="1">
    <location>
        <begin position="134"/>
        <end position="153"/>
    </location>
</feature>
<proteinExistence type="predicted"/>
<sequence>MIRVLILAGAVVGLSASAAFAQDDGPVRTAPTAAAPANTAVPDEAAVEAAAAGFETQMDEMAKELEAAKTASGSDAAALKTASDAIVAKYQPGADAFAEMVAALIASRPVPPEAQTRAREAVQQVRDMPGLIRDHHLAAPAPASLPATPPPAP</sequence>
<dbReference type="Proteomes" id="UP000663918">
    <property type="component" value="Chromosome"/>
</dbReference>
<gene>
    <name evidence="3" type="ORF">IFJ75_19480</name>
</gene>
<evidence type="ECO:0000313" key="3">
    <source>
        <dbReference type="EMBL" id="QTC91344.1"/>
    </source>
</evidence>